<dbReference type="FunFam" id="3.40.1390.30:FF:000001">
    <property type="entry name" value="GTP cyclohydrolase 1 type 2"/>
    <property type="match status" value="1"/>
</dbReference>
<accession>A0A4U6D691</accession>
<feature type="binding site" evidence="6">
    <location>
        <position position="65"/>
    </location>
    <ligand>
        <name>a divalent metal cation</name>
        <dbReference type="ChEBI" id="CHEBI:60240"/>
        <label>1</label>
    </ligand>
</feature>
<reference evidence="7 8" key="1">
    <citation type="submission" date="2019-05" db="EMBL/GenBank/DDBJ databases">
        <title>Dyadobacter AR-3-8 sp. nov., isolated from arctic soil.</title>
        <authorList>
            <person name="Chaudhary D.K."/>
        </authorList>
    </citation>
    <scope>NUCLEOTIDE SEQUENCE [LARGE SCALE GENOMIC DNA]</scope>
    <source>
        <strain evidence="7 8">AR-3-8</strain>
    </source>
</reference>
<dbReference type="Gene3D" id="3.30.70.120">
    <property type="match status" value="1"/>
</dbReference>
<keyword evidence="4 5" id="KW-0479">Metal-binding</keyword>
<dbReference type="InterPro" id="IPR015867">
    <property type="entry name" value="N-reg_PII/ATP_PRibTrfase_C"/>
</dbReference>
<dbReference type="RefSeq" id="WP_137339589.1">
    <property type="nucleotide sequence ID" value="NZ_BSQH01000010.1"/>
</dbReference>
<dbReference type="GO" id="GO:0046872">
    <property type="term" value="F:metal ion binding"/>
    <property type="evidence" value="ECO:0007669"/>
    <property type="project" value="UniProtKB-UniRule"/>
</dbReference>
<dbReference type="NCBIfam" id="TIGR00486">
    <property type="entry name" value="YbgI_SA1388"/>
    <property type="match status" value="1"/>
</dbReference>
<dbReference type="Gene3D" id="3.40.1390.30">
    <property type="entry name" value="NIF3 (NGG1p interacting factor 3)-like"/>
    <property type="match status" value="1"/>
</dbReference>
<dbReference type="AlphaFoldDB" id="A0A4U6D691"/>
<dbReference type="EMBL" id="SZVO01000003">
    <property type="protein sequence ID" value="TKT92862.1"/>
    <property type="molecule type" value="Genomic_DNA"/>
</dbReference>
<dbReference type="InterPro" id="IPR002678">
    <property type="entry name" value="DUF34/NIF3"/>
</dbReference>
<evidence type="ECO:0000256" key="6">
    <source>
        <dbReference type="PIRSR" id="PIRSR602678-1"/>
    </source>
</evidence>
<protein>
    <recommendedName>
        <fullName evidence="3 5">GTP cyclohydrolase 1 type 2 homolog</fullName>
    </recommendedName>
</protein>
<feature type="binding site" evidence="6">
    <location>
        <position position="104"/>
    </location>
    <ligand>
        <name>a divalent metal cation</name>
        <dbReference type="ChEBI" id="CHEBI:60240"/>
        <label>1</label>
    </ligand>
</feature>
<dbReference type="Pfam" id="PF01784">
    <property type="entry name" value="DUF34_NIF3"/>
    <property type="match status" value="1"/>
</dbReference>
<feature type="binding site" evidence="6">
    <location>
        <position position="332"/>
    </location>
    <ligand>
        <name>a divalent metal cation</name>
        <dbReference type="ChEBI" id="CHEBI:60240"/>
        <label>1</label>
    </ligand>
</feature>
<comment type="similarity">
    <text evidence="1 5">Belongs to the GTP cyclohydrolase I type 2/NIF3 family.</text>
</comment>
<dbReference type="InterPro" id="IPR036069">
    <property type="entry name" value="DUF34/NIF3_sf"/>
</dbReference>
<comment type="caution">
    <text evidence="7">The sequence shown here is derived from an EMBL/GenBank/DDBJ whole genome shotgun (WGS) entry which is preliminary data.</text>
</comment>
<dbReference type="Proteomes" id="UP000304900">
    <property type="component" value="Unassembled WGS sequence"/>
</dbReference>
<evidence type="ECO:0000256" key="4">
    <source>
        <dbReference type="ARBA" id="ARBA00022723"/>
    </source>
</evidence>
<sequence>MRQIKDVIHQLEKLAPPSYQESYDNAGLLVGSPLTILTGILFSLDTTEEVIQEAIEKNCNLIVAHHPIVFKGLKRLNGSNYVERTVIKAIKNDIAIYAIHTNLDHVAEGVNWKIAEKLGLGDVKILSPKKQLLTKLTFFAPVENTLSILDAMFAAGAGEIGQYKNCSFRTEGTGTFQPGQSANPAIGTRGNKEEITENRIEVMFPSYMQSSILKIMKENHPYEEVAYYLQNLENENQEVGAGAVGELAEALEPEKFLQLLKNQMQTSLVKHTVPLNKKIQRVAVCGGAGSFLLSDAIRAKADVFVTADYKYHEFFDADNRIMICDIGHFESEVFTKDLLYNYLSGIFSNFALCLSDVNTNPVRYFV</sequence>
<feature type="binding site" evidence="6">
    <location>
        <position position="66"/>
    </location>
    <ligand>
        <name>a divalent metal cation</name>
        <dbReference type="ChEBI" id="CHEBI:60240"/>
        <label>1</label>
    </ligand>
</feature>
<dbReference type="InterPro" id="IPR017221">
    <property type="entry name" value="DUF34/NIF3_bac"/>
</dbReference>
<dbReference type="SUPFAM" id="SSF102705">
    <property type="entry name" value="NIF3 (NGG1p interacting factor 3)-like"/>
    <property type="match status" value="1"/>
</dbReference>
<dbReference type="GO" id="GO:0005737">
    <property type="term" value="C:cytoplasm"/>
    <property type="evidence" value="ECO:0007669"/>
    <property type="project" value="TreeGrafter"/>
</dbReference>
<evidence type="ECO:0000313" key="8">
    <source>
        <dbReference type="Proteomes" id="UP000304900"/>
    </source>
</evidence>
<evidence type="ECO:0000256" key="3">
    <source>
        <dbReference type="ARBA" id="ARBA00022112"/>
    </source>
</evidence>
<evidence type="ECO:0000313" key="7">
    <source>
        <dbReference type="EMBL" id="TKT92862.1"/>
    </source>
</evidence>
<name>A0A4U6D691_9BACT</name>
<organism evidence="7 8">
    <name type="scientific">Dyadobacter frigoris</name>
    <dbReference type="NCBI Taxonomy" id="2576211"/>
    <lineage>
        <taxon>Bacteria</taxon>
        <taxon>Pseudomonadati</taxon>
        <taxon>Bacteroidota</taxon>
        <taxon>Cytophagia</taxon>
        <taxon>Cytophagales</taxon>
        <taxon>Spirosomataceae</taxon>
        <taxon>Dyadobacter</taxon>
    </lineage>
</organism>
<dbReference type="PIRSF" id="PIRSF037489">
    <property type="entry name" value="UCP037489_NIF3_YqfO"/>
    <property type="match status" value="1"/>
</dbReference>
<gene>
    <name evidence="7" type="ORF">FDK13_08730</name>
</gene>
<dbReference type="PANTHER" id="PTHR13799">
    <property type="entry name" value="NGG1 INTERACTING FACTOR 3"/>
    <property type="match status" value="1"/>
</dbReference>
<feature type="binding site" evidence="6">
    <location>
        <position position="328"/>
    </location>
    <ligand>
        <name>a divalent metal cation</name>
        <dbReference type="ChEBI" id="CHEBI:60240"/>
        <label>1</label>
    </ligand>
</feature>
<dbReference type="OrthoDB" id="9792792at2"/>
<evidence type="ECO:0000256" key="2">
    <source>
        <dbReference type="ARBA" id="ARBA00011643"/>
    </source>
</evidence>
<proteinExistence type="inferred from homology"/>
<evidence type="ECO:0000256" key="1">
    <source>
        <dbReference type="ARBA" id="ARBA00006964"/>
    </source>
</evidence>
<comment type="subunit">
    <text evidence="2">Homohexamer.</text>
</comment>
<keyword evidence="8" id="KW-1185">Reference proteome</keyword>
<evidence type="ECO:0000256" key="5">
    <source>
        <dbReference type="PIRNR" id="PIRNR037489"/>
    </source>
</evidence>
<dbReference type="PANTHER" id="PTHR13799:SF14">
    <property type="entry name" value="GTP CYCLOHYDROLASE 1 TYPE 2 HOMOLOG"/>
    <property type="match status" value="1"/>
</dbReference>